<dbReference type="InterPro" id="IPR013320">
    <property type="entry name" value="ConA-like_dom_sf"/>
</dbReference>
<dbReference type="GO" id="GO:0031176">
    <property type="term" value="F:endo-1,4-beta-xylanase activity"/>
    <property type="evidence" value="ECO:0007669"/>
    <property type="project" value="UniProtKB-EC"/>
</dbReference>
<comment type="similarity">
    <text evidence="3 10">Belongs to the glycosyl hydrolase 11 (cellulase G) family.</text>
</comment>
<dbReference type="GO" id="GO:0045493">
    <property type="term" value="P:xylan catabolic process"/>
    <property type="evidence" value="ECO:0007669"/>
    <property type="project" value="UniProtKB-KW"/>
</dbReference>
<protein>
    <recommendedName>
        <fullName evidence="4">endo-1,4-beta-xylanase</fullName>
        <ecNumber evidence="4">3.2.1.8</ecNumber>
    </recommendedName>
</protein>
<gene>
    <name evidence="12" type="ORF">FB45DRAFT_727413</name>
</gene>
<dbReference type="PANTHER" id="PTHR46828">
    <property type="entry name" value="ENDO-1,4-BETA-XYLANASE A-RELATED"/>
    <property type="match status" value="1"/>
</dbReference>
<evidence type="ECO:0000256" key="10">
    <source>
        <dbReference type="PROSITE-ProRule" id="PRU01097"/>
    </source>
</evidence>
<dbReference type="SUPFAM" id="SSF49899">
    <property type="entry name" value="Concanavalin A-like lectins/glucanases"/>
    <property type="match status" value="1"/>
</dbReference>
<comment type="catalytic activity">
    <reaction evidence="1">
        <text>Endohydrolysis of (1-&gt;4)-beta-D-xylosidic linkages in xylans.</text>
        <dbReference type="EC" id="3.2.1.8"/>
    </reaction>
</comment>
<evidence type="ECO:0000259" key="11">
    <source>
        <dbReference type="PROSITE" id="PS51761"/>
    </source>
</evidence>
<feature type="non-terminal residue" evidence="12">
    <location>
        <position position="1"/>
    </location>
</feature>
<proteinExistence type="inferred from homology"/>
<comment type="pathway">
    <text evidence="2">Glycan degradation; xylan degradation.</text>
</comment>
<keyword evidence="6" id="KW-0378">Hydrolase</keyword>
<dbReference type="Gene3D" id="2.60.120.180">
    <property type="match status" value="1"/>
</dbReference>
<evidence type="ECO:0000256" key="5">
    <source>
        <dbReference type="ARBA" id="ARBA00022651"/>
    </source>
</evidence>
<dbReference type="PROSITE" id="PS51761">
    <property type="entry name" value="GH11_3"/>
    <property type="match status" value="1"/>
</dbReference>
<name>A0AAD7BPX9_9AGAR</name>
<keyword evidence="5" id="KW-0858">Xylan degradation</keyword>
<evidence type="ECO:0000256" key="7">
    <source>
        <dbReference type="ARBA" id="ARBA00023277"/>
    </source>
</evidence>
<feature type="non-terminal residue" evidence="12">
    <location>
        <position position="166"/>
    </location>
</feature>
<dbReference type="Proteomes" id="UP001221142">
    <property type="component" value="Unassembled WGS sequence"/>
</dbReference>
<dbReference type="InterPro" id="IPR033123">
    <property type="entry name" value="GH11_dom"/>
</dbReference>
<feature type="domain" description="GH11" evidence="11">
    <location>
        <begin position="1"/>
        <end position="166"/>
    </location>
</feature>
<dbReference type="AlphaFoldDB" id="A0AAD7BPX9"/>
<evidence type="ECO:0000256" key="8">
    <source>
        <dbReference type="ARBA" id="ARBA00023295"/>
    </source>
</evidence>
<evidence type="ECO:0000256" key="2">
    <source>
        <dbReference type="ARBA" id="ARBA00004851"/>
    </source>
</evidence>
<comment type="caution">
    <text evidence="12">The sequence shown here is derived from an EMBL/GenBank/DDBJ whole genome shotgun (WGS) entry which is preliminary data.</text>
</comment>
<evidence type="ECO:0000313" key="12">
    <source>
        <dbReference type="EMBL" id="KAJ7626882.1"/>
    </source>
</evidence>
<organism evidence="12 13">
    <name type="scientific">Roridomyces roridus</name>
    <dbReference type="NCBI Taxonomy" id="1738132"/>
    <lineage>
        <taxon>Eukaryota</taxon>
        <taxon>Fungi</taxon>
        <taxon>Dikarya</taxon>
        <taxon>Basidiomycota</taxon>
        <taxon>Agaricomycotina</taxon>
        <taxon>Agaricomycetes</taxon>
        <taxon>Agaricomycetidae</taxon>
        <taxon>Agaricales</taxon>
        <taxon>Marasmiineae</taxon>
        <taxon>Mycenaceae</taxon>
        <taxon>Roridomyces</taxon>
    </lineage>
</organism>
<evidence type="ECO:0000256" key="1">
    <source>
        <dbReference type="ARBA" id="ARBA00000681"/>
    </source>
</evidence>
<dbReference type="EMBL" id="JARKIF010000011">
    <property type="protein sequence ID" value="KAJ7626882.1"/>
    <property type="molecule type" value="Genomic_DNA"/>
</dbReference>
<dbReference type="EC" id="3.2.1.8" evidence="4"/>
<reference evidence="12" key="1">
    <citation type="submission" date="2023-03" db="EMBL/GenBank/DDBJ databases">
        <title>Massive genome expansion in bonnet fungi (Mycena s.s.) driven by repeated elements and novel gene families across ecological guilds.</title>
        <authorList>
            <consortium name="Lawrence Berkeley National Laboratory"/>
            <person name="Harder C.B."/>
            <person name="Miyauchi S."/>
            <person name="Viragh M."/>
            <person name="Kuo A."/>
            <person name="Thoen E."/>
            <person name="Andreopoulos B."/>
            <person name="Lu D."/>
            <person name="Skrede I."/>
            <person name="Drula E."/>
            <person name="Henrissat B."/>
            <person name="Morin E."/>
            <person name="Kohler A."/>
            <person name="Barry K."/>
            <person name="LaButti K."/>
            <person name="Morin E."/>
            <person name="Salamov A."/>
            <person name="Lipzen A."/>
            <person name="Mereny Z."/>
            <person name="Hegedus B."/>
            <person name="Baldrian P."/>
            <person name="Stursova M."/>
            <person name="Weitz H."/>
            <person name="Taylor A."/>
            <person name="Grigoriev I.V."/>
            <person name="Nagy L.G."/>
            <person name="Martin F."/>
            <person name="Kauserud H."/>
        </authorList>
    </citation>
    <scope>NUCLEOTIDE SEQUENCE</scope>
    <source>
        <strain evidence="12">9284</strain>
    </source>
</reference>
<keyword evidence="13" id="KW-1185">Reference proteome</keyword>
<sequence length="166" mass="18050">DDHDLYYAFWAPDGANVTITNYNYYYYGEYTIQWGENSDFLGGKGWQVGSTEPLQFSTNRLFTGNGSSLVLYGTSTDPAVEYFIAEDVGPLTAARLAAQPVAGTLTADGSLYNIYQTTSQAGSTQYWNVRQTPRGGDTLTVATHFAAWEDLGMPLGTLGAQLVAVK</sequence>
<evidence type="ECO:0000256" key="6">
    <source>
        <dbReference type="ARBA" id="ARBA00022801"/>
    </source>
</evidence>
<evidence type="ECO:0000313" key="13">
    <source>
        <dbReference type="Proteomes" id="UP001221142"/>
    </source>
</evidence>
<evidence type="ECO:0000256" key="3">
    <source>
        <dbReference type="ARBA" id="ARBA00007792"/>
    </source>
</evidence>
<comment type="caution">
    <text evidence="10">Lacks conserved residue(s) required for the propagation of feature annotation.</text>
</comment>
<dbReference type="InterPro" id="IPR013319">
    <property type="entry name" value="GH11/12"/>
</dbReference>
<keyword evidence="8" id="KW-0326">Glycosidase</keyword>
<dbReference type="InterPro" id="IPR001137">
    <property type="entry name" value="Glyco_hydro_11"/>
</dbReference>
<evidence type="ECO:0000256" key="4">
    <source>
        <dbReference type="ARBA" id="ARBA00012590"/>
    </source>
</evidence>
<evidence type="ECO:0000256" key="9">
    <source>
        <dbReference type="ARBA" id="ARBA00023326"/>
    </source>
</evidence>
<dbReference type="Pfam" id="PF00457">
    <property type="entry name" value="Glyco_hydro_11"/>
    <property type="match status" value="1"/>
</dbReference>
<keyword evidence="9" id="KW-0624">Polysaccharide degradation</keyword>
<dbReference type="PANTHER" id="PTHR46828:SF2">
    <property type="entry name" value="ENDO-1,4-BETA-XYLANASE A-RELATED"/>
    <property type="match status" value="1"/>
</dbReference>
<accession>A0AAD7BPX9</accession>
<keyword evidence="7" id="KW-0119">Carbohydrate metabolism</keyword>